<dbReference type="Gene3D" id="3.10.450.50">
    <property type="match status" value="1"/>
</dbReference>
<dbReference type="SUPFAM" id="SSF54427">
    <property type="entry name" value="NTF2-like"/>
    <property type="match status" value="1"/>
</dbReference>
<evidence type="ECO:0000313" key="1">
    <source>
        <dbReference type="EMBL" id="MXY33254.1"/>
    </source>
</evidence>
<reference evidence="1" key="1">
    <citation type="submission" date="2019-09" db="EMBL/GenBank/DDBJ databases">
        <title>Characterisation of the sponge microbiome using genome-centric metagenomics.</title>
        <authorList>
            <person name="Engelberts J.P."/>
            <person name="Robbins S.J."/>
            <person name="De Goeij J.M."/>
            <person name="Aranda M."/>
            <person name="Bell S.C."/>
            <person name="Webster N.S."/>
        </authorList>
    </citation>
    <scope>NUCLEOTIDE SEQUENCE</scope>
    <source>
        <strain evidence="1">SB0664_bin_43</strain>
    </source>
</reference>
<proteinExistence type="predicted"/>
<name>A0A6B0XX44_9RHOB</name>
<sequence>MIAEGRFGGLVGWPNLTLKHAGGFMGMPATDREGDMRVIDMYRREGRKLTENWVFIDLLHFWYMQGLDVLGRMEAMDPVHAAT</sequence>
<dbReference type="InterPro" id="IPR032710">
    <property type="entry name" value="NTF2-like_dom_sf"/>
</dbReference>
<comment type="caution">
    <text evidence="1">The sequence shown here is derived from an EMBL/GenBank/DDBJ whole genome shotgun (WGS) entry which is preliminary data.</text>
</comment>
<accession>A0A6B0XX44</accession>
<gene>
    <name evidence="1" type="ORF">F4Y60_04010</name>
</gene>
<dbReference type="AlphaFoldDB" id="A0A6B0XX44"/>
<organism evidence="1">
    <name type="scientific">Boseongicola sp. SB0664_bin_43</name>
    <dbReference type="NCBI Taxonomy" id="2604844"/>
    <lineage>
        <taxon>Bacteria</taxon>
        <taxon>Pseudomonadati</taxon>
        <taxon>Pseudomonadota</taxon>
        <taxon>Alphaproteobacteria</taxon>
        <taxon>Rhodobacterales</taxon>
        <taxon>Paracoccaceae</taxon>
        <taxon>Boseongicola</taxon>
    </lineage>
</organism>
<dbReference type="EMBL" id="VXRY01000158">
    <property type="protein sequence ID" value="MXY33254.1"/>
    <property type="molecule type" value="Genomic_DNA"/>
</dbReference>
<protein>
    <submittedName>
        <fullName evidence="1">Ester cyclase</fullName>
    </submittedName>
</protein>